<dbReference type="SUPFAM" id="SSF48317">
    <property type="entry name" value="Acid phosphatase/Vanadium-dependent haloperoxidase"/>
    <property type="match status" value="1"/>
</dbReference>
<proteinExistence type="predicted"/>
<sequence length="177" mass="19176">MPGQGELFLNSLDLNLNLLRPLETHPRQAGGFALFGGPHILTLVTEVATRALKAVRYQKYNNHLRLRPEALAARIHRASQIESALPHIGNKFSDLSNAIAPTVAMVTAFNSTSTALLPMAFQEGSPMHPSYGAGHAKCCQACITILKAFSILIVYSYAKIGGYLKGLWQVMLGAIYG</sequence>
<evidence type="ECO:0000313" key="2">
    <source>
        <dbReference type="Proteomes" id="UP000537890"/>
    </source>
</evidence>
<dbReference type="InterPro" id="IPR036938">
    <property type="entry name" value="PAP2/HPO_sf"/>
</dbReference>
<organism evidence="1 2">
    <name type="scientific">Candidatus Methanofishera endochildressiae</name>
    <dbReference type="NCBI Taxonomy" id="2738884"/>
    <lineage>
        <taxon>Bacteria</taxon>
        <taxon>Pseudomonadati</taxon>
        <taxon>Pseudomonadota</taxon>
        <taxon>Gammaproteobacteria</taxon>
        <taxon>Candidatus Methanofishera</taxon>
    </lineage>
</organism>
<dbReference type="EMBL" id="JACCHS010000029">
    <property type="protein sequence ID" value="NYT46698.1"/>
    <property type="molecule type" value="Genomic_DNA"/>
</dbReference>
<accession>A0A7Z0MMZ8</accession>
<dbReference type="AlphaFoldDB" id="A0A7Z0MMZ8"/>
<comment type="caution">
    <text evidence="1">The sequence shown here is derived from an EMBL/GenBank/DDBJ whole genome shotgun (WGS) entry which is preliminary data.</text>
</comment>
<protein>
    <submittedName>
        <fullName evidence="1">Uncharacterized protein</fullName>
    </submittedName>
</protein>
<dbReference type="Gene3D" id="1.10.606.10">
    <property type="entry name" value="Vanadium-containing Chloroperoxidase, domain 2"/>
    <property type="match status" value="1"/>
</dbReference>
<gene>
    <name evidence="1" type="ORF">H0A75_02585</name>
</gene>
<evidence type="ECO:0000313" key="1">
    <source>
        <dbReference type="EMBL" id="NYT46698.1"/>
    </source>
</evidence>
<dbReference type="GO" id="GO:0004601">
    <property type="term" value="F:peroxidase activity"/>
    <property type="evidence" value="ECO:0007669"/>
    <property type="project" value="InterPro"/>
</dbReference>
<dbReference type="Proteomes" id="UP000537890">
    <property type="component" value="Unassembled WGS sequence"/>
</dbReference>
<reference evidence="1 2" key="1">
    <citation type="submission" date="2020-05" db="EMBL/GenBank/DDBJ databases">
        <title>Horizontal transmission and recombination maintain forever young bacterial symbiont genomes.</title>
        <authorList>
            <person name="Russell S.L."/>
            <person name="Pepper-Tunick E."/>
            <person name="Svedberg J."/>
            <person name="Byrne A."/>
            <person name="Ruelas Castillo J."/>
            <person name="Vollmers C."/>
            <person name="Beinart R.A."/>
            <person name="Corbett-Detig R."/>
        </authorList>
    </citation>
    <scope>NUCLEOTIDE SEQUENCE [LARGE SCALE GENOMIC DNA]</scope>
    <source>
        <strain evidence="1">4727-3</strain>
    </source>
</reference>
<dbReference type="InterPro" id="IPR016119">
    <property type="entry name" value="Br/Cl_peroxidase_C"/>
</dbReference>
<name>A0A7Z0MMZ8_9GAMM</name>